<accession>A0A7V4G9I7</accession>
<name>A0A7V4G9I7_9BACT</name>
<feature type="chain" id="PRO_5031019122" evidence="1">
    <location>
        <begin position="19"/>
        <end position="175"/>
    </location>
</feature>
<evidence type="ECO:0000256" key="1">
    <source>
        <dbReference type="SAM" id="SignalP"/>
    </source>
</evidence>
<keyword evidence="1" id="KW-0732">Signal</keyword>
<proteinExistence type="predicted"/>
<evidence type="ECO:0000313" key="2">
    <source>
        <dbReference type="EMBL" id="HGS05875.1"/>
    </source>
</evidence>
<sequence length="175" mass="18945">MVVPGALALLALTSLALAQEATELKTAHKMMSDGWKMFNDGQRLVIKGQEMNNLVAQQMGFLQDMAPGNRYIQDGRNTMTQGATLFAQGNKTLQDNQNTPSVAKQGLKMMSEGFKIAMDGMKMVEKGQSMNIKVAADKGATEKFAQGNQVISDGLNTMAQGAKLFREGQDIALKL</sequence>
<gene>
    <name evidence="2" type="ORF">ENT08_09130</name>
</gene>
<reference evidence="2" key="1">
    <citation type="journal article" date="2020" name="mSystems">
        <title>Genome- and Community-Level Interaction Insights into Carbon Utilization and Element Cycling Functions of Hydrothermarchaeota in Hydrothermal Sediment.</title>
        <authorList>
            <person name="Zhou Z."/>
            <person name="Liu Y."/>
            <person name="Xu W."/>
            <person name="Pan J."/>
            <person name="Luo Z.H."/>
            <person name="Li M."/>
        </authorList>
    </citation>
    <scope>NUCLEOTIDE SEQUENCE [LARGE SCALE GENOMIC DNA]</scope>
    <source>
        <strain evidence="2">SpSt-548</strain>
    </source>
</reference>
<organism evidence="2">
    <name type="scientific">Desulfobacca acetoxidans</name>
    <dbReference type="NCBI Taxonomy" id="60893"/>
    <lineage>
        <taxon>Bacteria</taxon>
        <taxon>Pseudomonadati</taxon>
        <taxon>Thermodesulfobacteriota</taxon>
        <taxon>Desulfobaccia</taxon>
        <taxon>Desulfobaccales</taxon>
        <taxon>Desulfobaccaceae</taxon>
        <taxon>Desulfobacca</taxon>
    </lineage>
</organism>
<dbReference type="AlphaFoldDB" id="A0A7V4G9I7"/>
<dbReference type="EMBL" id="DSXI01000543">
    <property type="protein sequence ID" value="HGS05875.1"/>
    <property type="molecule type" value="Genomic_DNA"/>
</dbReference>
<feature type="signal peptide" evidence="1">
    <location>
        <begin position="1"/>
        <end position="18"/>
    </location>
</feature>
<protein>
    <submittedName>
        <fullName evidence="2">Uncharacterized protein</fullName>
    </submittedName>
</protein>
<comment type="caution">
    <text evidence="2">The sequence shown here is derived from an EMBL/GenBank/DDBJ whole genome shotgun (WGS) entry which is preliminary data.</text>
</comment>